<evidence type="ECO:0000313" key="1">
    <source>
        <dbReference type="EMBL" id="MFB0834692.1"/>
    </source>
</evidence>
<reference evidence="1 2" key="1">
    <citation type="submission" date="2024-09" db="EMBL/GenBank/DDBJ databases">
        <authorList>
            <person name="Salinas-Garcia M.A."/>
            <person name="Prieme A."/>
        </authorList>
    </citation>
    <scope>NUCLEOTIDE SEQUENCE [LARGE SCALE GENOMIC DNA]</scope>
    <source>
        <strain evidence="1 2">DSM 21081</strain>
    </source>
</reference>
<name>A0ABV4UMT0_9MICC</name>
<organism evidence="1 2">
    <name type="scientific">Arthrobacter halodurans</name>
    <dbReference type="NCBI Taxonomy" id="516699"/>
    <lineage>
        <taxon>Bacteria</taxon>
        <taxon>Bacillati</taxon>
        <taxon>Actinomycetota</taxon>
        <taxon>Actinomycetes</taxon>
        <taxon>Micrococcales</taxon>
        <taxon>Micrococcaceae</taxon>
        <taxon>Arthrobacter</taxon>
    </lineage>
</organism>
<accession>A0ABV4UMT0</accession>
<comment type="caution">
    <text evidence="1">The sequence shown here is derived from an EMBL/GenBank/DDBJ whole genome shotgun (WGS) entry which is preliminary data.</text>
</comment>
<evidence type="ECO:0000313" key="2">
    <source>
        <dbReference type="Proteomes" id="UP001575652"/>
    </source>
</evidence>
<keyword evidence="2" id="KW-1185">Reference proteome</keyword>
<gene>
    <name evidence="1" type="ORF">ACETWP_08840</name>
</gene>
<proteinExistence type="predicted"/>
<dbReference type="EMBL" id="JBHDLJ010000006">
    <property type="protein sequence ID" value="MFB0834692.1"/>
    <property type="molecule type" value="Genomic_DNA"/>
</dbReference>
<dbReference type="InterPro" id="IPR027417">
    <property type="entry name" value="P-loop_NTPase"/>
</dbReference>
<sequence>MAAVAAASGRKVVLIDLDPRAAATRWFNVEPKAEGLRVVPSARSLSKREADNSDHLEVRLRVALEGLDADLVVIDCANRQAGRAADAERPECRGLRRVCGDSHFRWWVGAGLFGCGCVAAVAERRVSNVHQTDGSVGRGVGLDPAGARY</sequence>
<dbReference type="RefSeq" id="WP_373972060.1">
    <property type="nucleotide sequence ID" value="NZ_JBHDLJ010000006.1"/>
</dbReference>
<dbReference type="Proteomes" id="UP001575652">
    <property type="component" value="Unassembled WGS sequence"/>
</dbReference>
<dbReference type="SUPFAM" id="SSF52540">
    <property type="entry name" value="P-loop containing nucleoside triphosphate hydrolases"/>
    <property type="match status" value="1"/>
</dbReference>
<protein>
    <submittedName>
        <fullName evidence="1">ParA family protein</fullName>
    </submittedName>
</protein>
<dbReference type="Gene3D" id="3.40.50.300">
    <property type="entry name" value="P-loop containing nucleotide triphosphate hydrolases"/>
    <property type="match status" value="1"/>
</dbReference>